<gene>
    <name evidence="1" type="ORF">CR513_47689</name>
</gene>
<sequence length="96" mass="11339">MRTNLDMLQEVQEVAHIKEYVAKARATQKYNTKVFPQKLKKGDLVLRRTLKDGITNKLTPKWEGPYIIMEYDKRILAPYSTKKIKRPTRLSPKMTF</sequence>
<accession>A0A371F3A4</accession>
<organism evidence="1 2">
    <name type="scientific">Mucuna pruriens</name>
    <name type="common">Velvet bean</name>
    <name type="synonym">Dolichos pruriens</name>
    <dbReference type="NCBI Taxonomy" id="157652"/>
    <lineage>
        <taxon>Eukaryota</taxon>
        <taxon>Viridiplantae</taxon>
        <taxon>Streptophyta</taxon>
        <taxon>Embryophyta</taxon>
        <taxon>Tracheophyta</taxon>
        <taxon>Spermatophyta</taxon>
        <taxon>Magnoliopsida</taxon>
        <taxon>eudicotyledons</taxon>
        <taxon>Gunneridae</taxon>
        <taxon>Pentapetalae</taxon>
        <taxon>rosids</taxon>
        <taxon>fabids</taxon>
        <taxon>Fabales</taxon>
        <taxon>Fabaceae</taxon>
        <taxon>Papilionoideae</taxon>
        <taxon>50 kb inversion clade</taxon>
        <taxon>NPAAA clade</taxon>
        <taxon>indigoferoid/millettioid clade</taxon>
        <taxon>Phaseoleae</taxon>
        <taxon>Mucuna</taxon>
    </lineage>
</organism>
<evidence type="ECO:0000313" key="2">
    <source>
        <dbReference type="Proteomes" id="UP000257109"/>
    </source>
</evidence>
<name>A0A371F3A4_MUCPR</name>
<dbReference type="EMBL" id="QJKJ01010776">
    <property type="protein sequence ID" value="RDX72772.1"/>
    <property type="molecule type" value="Genomic_DNA"/>
</dbReference>
<evidence type="ECO:0000313" key="1">
    <source>
        <dbReference type="EMBL" id="RDX72772.1"/>
    </source>
</evidence>
<reference evidence="1" key="1">
    <citation type="submission" date="2018-05" db="EMBL/GenBank/DDBJ databases">
        <title>Draft genome of Mucuna pruriens seed.</title>
        <authorList>
            <person name="Nnadi N.E."/>
            <person name="Vos R."/>
            <person name="Hasami M.H."/>
            <person name="Devisetty U.K."/>
            <person name="Aguiy J.C."/>
        </authorList>
    </citation>
    <scope>NUCLEOTIDE SEQUENCE [LARGE SCALE GENOMIC DNA]</scope>
    <source>
        <strain evidence="1">JCA_2017</strain>
    </source>
</reference>
<dbReference type="Proteomes" id="UP000257109">
    <property type="component" value="Unassembled WGS sequence"/>
</dbReference>
<proteinExistence type="predicted"/>
<comment type="caution">
    <text evidence="1">The sequence shown here is derived from an EMBL/GenBank/DDBJ whole genome shotgun (WGS) entry which is preliminary data.</text>
</comment>
<keyword evidence="2" id="KW-1185">Reference proteome</keyword>
<dbReference type="AlphaFoldDB" id="A0A371F3A4"/>
<protein>
    <submittedName>
        <fullName evidence="1">Uncharacterized protein</fullName>
    </submittedName>
</protein>
<feature type="non-terminal residue" evidence="1">
    <location>
        <position position="1"/>
    </location>
</feature>